<evidence type="ECO:0000256" key="3">
    <source>
        <dbReference type="ARBA" id="ARBA00023012"/>
    </source>
</evidence>
<proteinExistence type="predicted"/>
<comment type="caution">
    <text evidence="5">The sequence shown here is derived from an EMBL/GenBank/DDBJ whole genome shotgun (WGS) entry which is preliminary data.</text>
</comment>
<dbReference type="PANTHER" id="PTHR24421">
    <property type="entry name" value="NITRATE/NITRITE SENSOR PROTEIN NARX-RELATED"/>
    <property type="match status" value="1"/>
</dbReference>
<dbReference type="InterPro" id="IPR011712">
    <property type="entry name" value="Sig_transdc_His_kin_sub3_dim/P"/>
</dbReference>
<keyword evidence="3" id="KW-0902">Two-component regulatory system</keyword>
<reference evidence="6" key="1">
    <citation type="journal article" date="2019" name="Int. J. Syst. Evol. Microbiol.">
        <title>The Global Catalogue of Microorganisms (GCM) 10K type strain sequencing project: providing services to taxonomists for standard genome sequencing and annotation.</title>
        <authorList>
            <consortium name="The Broad Institute Genomics Platform"/>
            <consortium name="The Broad Institute Genome Sequencing Center for Infectious Disease"/>
            <person name="Wu L."/>
            <person name="Ma J."/>
        </authorList>
    </citation>
    <scope>NUCLEOTIDE SEQUENCE [LARGE SCALE GENOMIC DNA]</scope>
    <source>
        <strain evidence="6">JCM 16014</strain>
    </source>
</reference>
<dbReference type="InterPro" id="IPR036890">
    <property type="entry name" value="HATPase_C_sf"/>
</dbReference>
<accession>A0ABP5G3U4</accession>
<protein>
    <submittedName>
        <fullName evidence="5">Two-component system sensor histidine kinase</fullName>
    </submittedName>
</protein>
<dbReference type="RefSeq" id="WP_344667609.1">
    <property type="nucleotide sequence ID" value="NZ_BAAAQN010000026.1"/>
</dbReference>
<dbReference type="InterPro" id="IPR050482">
    <property type="entry name" value="Sensor_HK_TwoCompSys"/>
</dbReference>
<dbReference type="GO" id="GO:0016301">
    <property type="term" value="F:kinase activity"/>
    <property type="evidence" value="ECO:0007669"/>
    <property type="project" value="UniProtKB-KW"/>
</dbReference>
<keyword evidence="1" id="KW-0808">Transferase</keyword>
<evidence type="ECO:0000256" key="2">
    <source>
        <dbReference type="ARBA" id="ARBA00022777"/>
    </source>
</evidence>
<evidence type="ECO:0000313" key="5">
    <source>
        <dbReference type="EMBL" id="GAA2038469.1"/>
    </source>
</evidence>
<name>A0ABP5G3U4_9ACTN</name>
<dbReference type="PANTHER" id="PTHR24421:SF56">
    <property type="entry name" value="OXYGEN SENSOR HISTIDINE KINASE RESPONSE REGULATOR DOST"/>
    <property type="match status" value="1"/>
</dbReference>
<dbReference type="Pfam" id="PF13185">
    <property type="entry name" value="GAF_2"/>
    <property type="match status" value="1"/>
</dbReference>
<evidence type="ECO:0000259" key="4">
    <source>
        <dbReference type="SMART" id="SM00065"/>
    </source>
</evidence>
<keyword evidence="2 5" id="KW-0418">Kinase</keyword>
<dbReference type="InterPro" id="IPR003018">
    <property type="entry name" value="GAF"/>
</dbReference>
<dbReference type="SUPFAM" id="SSF55781">
    <property type="entry name" value="GAF domain-like"/>
    <property type="match status" value="2"/>
</dbReference>
<dbReference type="Pfam" id="PF07730">
    <property type="entry name" value="HisKA_3"/>
    <property type="match status" value="1"/>
</dbReference>
<evidence type="ECO:0000256" key="1">
    <source>
        <dbReference type="ARBA" id="ARBA00022679"/>
    </source>
</evidence>
<dbReference type="Gene3D" id="3.30.565.10">
    <property type="entry name" value="Histidine kinase-like ATPase, C-terminal domain"/>
    <property type="match status" value="1"/>
</dbReference>
<dbReference type="Pfam" id="PF02518">
    <property type="entry name" value="HATPase_c"/>
    <property type="match status" value="1"/>
</dbReference>
<dbReference type="SUPFAM" id="SSF55874">
    <property type="entry name" value="ATPase domain of HSP90 chaperone/DNA topoisomerase II/histidine kinase"/>
    <property type="match status" value="1"/>
</dbReference>
<sequence>MADDAGKPRHPLLPQLRFDELIDELVSRLDQVKAARGRVQQLLQGVLAVSGGLDLDRVLRTIIETATELVEAQYGALGVIGGEAGDRLERFVTVGLTQEEIEAIGPYPTGMGLLGQLIHHPVPLRLEDIADHPESFGFPENHPPMRTFLGVPIRVRDEVYGNLYLTEKRGGLAFDADDEALLTALAAAAGVAIDNARLYDEARRRQRWMEAMAELTRGLLSGADPIDVLTVLIERVRTLAGADLVAVALPDAARTTLTVKVAQGLGAERIEGLTVPIQGSPLGDTFTSGTTRSLESPDWSPYPVWAEIGLGCAHLAPLGESGRSRGLLVAAKRFGTLPFDSQVLTVLRDVGAQAAIALELADRRADAEKLALFADRDRIGRDLHDLAIQRLFATGMTLQSVLKITEKAAVRERVTNAVNDLDDTIKVIRSTIFALSEHDSPTQVPGLRAQVLQVCQDASEALGFAPAVRFTGPVDFEVSEQAVEHALAVVREGLSNAARHAGARKVEVDLATADGYLTLRIADDGAGMGTGSRRSGLANIADRATELNGEFTISAGAEGQGTVLLWRVPLDDED</sequence>
<dbReference type="Gene3D" id="1.20.5.1930">
    <property type="match status" value="1"/>
</dbReference>
<dbReference type="InterPro" id="IPR029016">
    <property type="entry name" value="GAF-like_dom_sf"/>
</dbReference>
<keyword evidence="6" id="KW-1185">Reference proteome</keyword>
<gene>
    <name evidence="5" type="ORF">GCM10009839_45050</name>
</gene>
<dbReference type="CDD" id="cd16917">
    <property type="entry name" value="HATPase_UhpB-NarQ-NarX-like"/>
    <property type="match status" value="1"/>
</dbReference>
<dbReference type="InterPro" id="IPR003594">
    <property type="entry name" value="HATPase_dom"/>
</dbReference>
<feature type="domain" description="GAF" evidence="4">
    <location>
        <begin position="54"/>
        <end position="203"/>
    </location>
</feature>
<dbReference type="Gene3D" id="3.30.450.40">
    <property type="match status" value="2"/>
</dbReference>
<dbReference type="SMART" id="SM00065">
    <property type="entry name" value="GAF"/>
    <property type="match status" value="1"/>
</dbReference>
<evidence type="ECO:0000313" key="6">
    <source>
        <dbReference type="Proteomes" id="UP001500751"/>
    </source>
</evidence>
<dbReference type="Proteomes" id="UP001500751">
    <property type="component" value="Unassembled WGS sequence"/>
</dbReference>
<organism evidence="5 6">
    <name type="scientific">Catenulispora yoronensis</name>
    <dbReference type="NCBI Taxonomy" id="450799"/>
    <lineage>
        <taxon>Bacteria</taxon>
        <taxon>Bacillati</taxon>
        <taxon>Actinomycetota</taxon>
        <taxon>Actinomycetes</taxon>
        <taxon>Catenulisporales</taxon>
        <taxon>Catenulisporaceae</taxon>
        <taxon>Catenulispora</taxon>
    </lineage>
</organism>
<dbReference type="EMBL" id="BAAAQN010000026">
    <property type="protein sequence ID" value="GAA2038469.1"/>
    <property type="molecule type" value="Genomic_DNA"/>
</dbReference>
<dbReference type="Pfam" id="PF01590">
    <property type="entry name" value="GAF"/>
    <property type="match status" value="1"/>
</dbReference>